<dbReference type="AlphaFoldDB" id="A0A9E4K208"/>
<dbReference type="NCBIfam" id="TIGR03761">
    <property type="entry name" value="ICE_PFL4669"/>
    <property type="match status" value="1"/>
</dbReference>
<gene>
    <name evidence="1" type="ORF">JAZ04_01685</name>
</gene>
<reference evidence="1" key="1">
    <citation type="journal article" date="2021" name="Proc. Natl. Acad. Sci. U.S.A.">
        <title>Global biogeography of chemosynthetic symbionts reveals both localized and globally distributed symbiont groups. .</title>
        <authorList>
            <person name="Osvatic J.T."/>
            <person name="Wilkins L.G.E."/>
            <person name="Leibrecht L."/>
            <person name="Leray M."/>
            <person name="Zauner S."/>
            <person name="Polzin J."/>
            <person name="Camacho Y."/>
            <person name="Gros O."/>
            <person name="van Gils J.A."/>
            <person name="Eisen J.A."/>
            <person name="Petersen J.M."/>
            <person name="Yuen B."/>
        </authorList>
    </citation>
    <scope>NUCLEOTIDE SEQUENCE</scope>
    <source>
        <strain evidence="1">MAGL173</strain>
    </source>
</reference>
<accession>A0A9E4K208</accession>
<proteinExistence type="predicted"/>
<protein>
    <submittedName>
        <fullName evidence="1">TIGR03761 family integrating conjugative element protein</fullName>
    </submittedName>
</protein>
<sequence>MADASKQDPQSPTTLQTIDADKLDKARVGRLQASSTLKLETLQSQLLFNGRREKEKKDRIIGLRGFGSLLTAVWHGAVKDCPWAWEKLLQVEETLKRQKALIEELTQTADQSLVSAPGLSHSEAHSIEPLIVEIRFSTPYSYIGASLLSEYDRLVRLAMQAQHVGRLADKEAFRLIHKGGRAVRGAFESAFGYKFSGLTTNDLLQGNAKAKETVAKRGQVSDAILRGLKRPEFTPKPVAAFSARYYSYRMPAAKTEENLPENHDRLDNRKAMTN</sequence>
<comment type="caution">
    <text evidence="1">The sequence shown here is derived from an EMBL/GenBank/DDBJ whole genome shotgun (WGS) entry which is preliminary data.</text>
</comment>
<dbReference type="InterPro" id="IPR014996">
    <property type="entry name" value="AcaB"/>
</dbReference>
<name>A0A9E4K208_9GAMM</name>
<dbReference type="EMBL" id="JAEPDI010000001">
    <property type="protein sequence ID" value="MCG7937554.1"/>
    <property type="molecule type" value="Genomic_DNA"/>
</dbReference>
<dbReference type="Proteomes" id="UP000886687">
    <property type="component" value="Unassembled WGS sequence"/>
</dbReference>
<evidence type="ECO:0000313" key="1">
    <source>
        <dbReference type="EMBL" id="MCG7937554.1"/>
    </source>
</evidence>
<dbReference type="Pfam" id="PF08900">
    <property type="entry name" value="AcaB"/>
    <property type="match status" value="1"/>
</dbReference>
<evidence type="ECO:0000313" key="2">
    <source>
        <dbReference type="Proteomes" id="UP000886687"/>
    </source>
</evidence>
<organism evidence="1 2">
    <name type="scientific">Candidatus Thiodiazotropha lotti</name>
    <dbReference type="NCBI Taxonomy" id="2792787"/>
    <lineage>
        <taxon>Bacteria</taxon>
        <taxon>Pseudomonadati</taxon>
        <taxon>Pseudomonadota</taxon>
        <taxon>Gammaproteobacteria</taxon>
        <taxon>Chromatiales</taxon>
        <taxon>Sedimenticolaceae</taxon>
        <taxon>Candidatus Thiodiazotropha</taxon>
    </lineage>
</organism>